<evidence type="ECO:0000313" key="2">
    <source>
        <dbReference type="Proteomes" id="UP000499080"/>
    </source>
</evidence>
<dbReference type="Proteomes" id="UP000499080">
    <property type="component" value="Unassembled WGS sequence"/>
</dbReference>
<protein>
    <submittedName>
        <fullName evidence="1">Uncharacterized protein</fullName>
    </submittedName>
</protein>
<keyword evidence="2" id="KW-1185">Reference proteome</keyword>
<evidence type="ECO:0000313" key="1">
    <source>
        <dbReference type="EMBL" id="GBM31335.1"/>
    </source>
</evidence>
<dbReference type="AlphaFoldDB" id="A0A4Y2ETV7"/>
<comment type="caution">
    <text evidence="1">The sequence shown here is derived from an EMBL/GenBank/DDBJ whole genome shotgun (WGS) entry which is preliminary data.</text>
</comment>
<proteinExistence type="predicted"/>
<sequence>MARKYSTKLASRRWPVQGFSNILDSAAINDWVIYKEAFVVKIIKRRDYILNLADELRNNYVCYEKSTLSYFSPGQPTAQARNNIRSIDVVIKQLTFDVIPKSQFATLVQAK</sequence>
<gene>
    <name evidence="1" type="ORF">AVEN_197825_1</name>
</gene>
<organism evidence="1 2">
    <name type="scientific">Araneus ventricosus</name>
    <name type="common">Orbweaver spider</name>
    <name type="synonym">Epeira ventricosa</name>
    <dbReference type="NCBI Taxonomy" id="182803"/>
    <lineage>
        <taxon>Eukaryota</taxon>
        <taxon>Metazoa</taxon>
        <taxon>Ecdysozoa</taxon>
        <taxon>Arthropoda</taxon>
        <taxon>Chelicerata</taxon>
        <taxon>Arachnida</taxon>
        <taxon>Araneae</taxon>
        <taxon>Araneomorphae</taxon>
        <taxon>Entelegynae</taxon>
        <taxon>Araneoidea</taxon>
        <taxon>Araneidae</taxon>
        <taxon>Araneus</taxon>
    </lineage>
</organism>
<dbReference type="EMBL" id="BGPR01093533">
    <property type="protein sequence ID" value="GBM31335.1"/>
    <property type="molecule type" value="Genomic_DNA"/>
</dbReference>
<accession>A0A4Y2ETV7</accession>
<dbReference type="OrthoDB" id="6437203at2759"/>
<reference evidence="1 2" key="1">
    <citation type="journal article" date="2019" name="Sci. Rep.">
        <title>Orb-weaving spider Araneus ventricosus genome elucidates the spidroin gene catalogue.</title>
        <authorList>
            <person name="Kono N."/>
            <person name="Nakamura H."/>
            <person name="Ohtoshi R."/>
            <person name="Moran D.A.P."/>
            <person name="Shinohara A."/>
            <person name="Yoshida Y."/>
            <person name="Fujiwara M."/>
            <person name="Mori M."/>
            <person name="Tomita M."/>
            <person name="Arakawa K."/>
        </authorList>
    </citation>
    <scope>NUCLEOTIDE SEQUENCE [LARGE SCALE GENOMIC DNA]</scope>
</reference>
<name>A0A4Y2ETV7_ARAVE</name>